<dbReference type="Proteomes" id="UP000016931">
    <property type="component" value="Unassembled WGS sequence"/>
</dbReference>
<reference evidence="1 2" key="1">
    <citation type="journal article" date="2012" name="PLoS Pathog.">
        <title>Diverse lifestyles and strategies of plant pathogenesis encoded in the genomes of eighteen Dothideomycetes fungi.</title>
        <authorList>
            <person name="Ohm R.A."/>
            <person name="Feau N."/>
            <person name="Henrissat B."/>
            <person name="Schoch C.L."/>
            <person name="Horwitz B.A."/>
            <person name="Barry K.W."/>
            <person name="Condon B.J."/>
            <person name="Copeland A.C."/>
            <person name="Dhillon B."/>
            <person name="Glaser F."/>
            <person name="Hesse C.N."/>
            <person name="Kosti I."/>
            <person name="LaButti K."/>
            <person name="Lindquist E.A."/>
            <person name="Lucas S."/>
            <person name="Salamov A.A."/>
            <person name="Bradshaw R.E."/>
            <person name="Ciuffetti L."/>
            <person name="Hamelin R.C."/>
            <person name="Kema G.H.J."/>
            <person name="Lawrence C."/>
            <person name="Scott J.A."/>
            <person name="Spatafora J.W."/>
            <person name="Turgeon B.G."/>
            <person name="de Wit P.J.G.M."/>
            <person name="Zhong S."/>
            <person name="Goodwin S.B."/>
            <person name="Grigoriev I.V."/>
        </authorList>
    </citation>
    <scope>NUCLEOTIDE SEQUENCE [LARGE SCALE GENOMIC DNA]</scope>
    <source>
        <strain evidence="1 2">SO2202</strain>
    </source>
</reference>
<sequence length="143" mass="16673">MWLVPGSWMSEKEKPEHLWGLGSTVVFHFLSIFFLEPRSLGGMRERCEKEHFRWTECLGVESGYEKVKCTEETYLLGFCELKHHLRVQNRPYGGTYVLTHSKKCHTMTSLLARVLGQHTKKKKKNECHTTTGSLPWLNPDQHV</sequence>
<dbReference type="HOGENOM" id="CLU_1807436_0_0_1"/>
<proteinExistence type="predicted"/>
<evidence type="ECO:0000313" key="1">
    <source>
        <dbReference type="EMBL" id="EMF08081.1"/>
    </source>
</evidence>
<evidence type="ECO:0000313" key="2">
    <source>
        <dbReference type="Proteomes" id="UP000016931"/>
    </source>
</evidence>
<dbReference type="EMBL" id="KB456272">
    <property type="protein sequence ID" value="EMF08081.1"/>
    <property type="molecule type" value="Genomic_DNA"/>
</dbReference>
<name>M3CWN4_SPHMS</name>
<keyword evidence="2" id="KW-1185">Reference proteome</keyword>
<dbReference type="AlphaFoldDB" id="M3CWN4"/>
<organism evidence="1 2">
    <name type="scientific">Sphaerulina musiva (strain SO2202)</name>
    <name type="common">Poplar stem canker fungus</name>
    <name type="synonym">Septoria musiva</name>
    <dbReference type="NCBI Taxonomy" id="692275"/>
    <lineage>
        <taxon>Eukaryota</taxon>
        <taxon>Fungi</taxon>
        <taxon>Dikarya</taxon>
        <taxon>Ascomycota</taxon>
        <taxon>Pezizomycotina</taxon>
        <taxon>Dothideomycetes</taxon>
        <taxon>Dothideomycetidae</taxon>
        <taxon>Mycosphaerellales</taxon>
        <taxon>Mycosphaerellaceae</taxon>
        <taxon>Sphaerulina</taxon>
    </lineage>
</organism>
<dbReference type="GeneID" id="27904541"/>
<dbReference type="RefSeq" id="XP_016756202.1">
    <property type="nucleotide sequence ID" value="XM_016907404.1"/>
</dbReference>
<protein>
    <submittedName>
        <fullName evidence="1">Uncharacterized protein</fullName>
    </submittedName>
</protein>
<gene>
    <name evidence="1" type="ORF">SEPMUDRAFT_152369</name>
</gene>
<accession>M3CWN4</accession>